<evidence type="ECO:0000313" key="1">
    <source>
        <dbReference type="EMBL" id="KAH0548225.1"/>
    </source>
</evidence>
<organism evidence="1 2">
    <name type="scientific">Trichoglossum hirsutum</name>
    <dbReference type="NCBI Taxonomy" id="265104"/>
    <lineage>
        <taxon>Eukaryota</taxon>
        <taxon>Fungi</taxon>
        <taxon>Dikarya</taxon>
        <taxon>Ascomycota</taxon>
        <taxon>Pezizomycotina</taxon>
        <taxon>Geoglossomycetes</taxon>
        <taxon>Geoglossales</taxon>
        <taxon>Geoglossaceae</taxon>
        <taxon>Trichoglossum</taxon>
    </lineage>
</organism>
<proteinExistence type="predicted"/>
<keyword evidence="2" id="KW-1185">Reference proteome</keyword>
<accession>A0A9P8L6H0</accession>
<dbReference type="Pfam" id="PF26001">
    <property type="entry name" value="Pex8"/>
    <property type="match status" value="1"/>
</dbReference>
<dbReference type="PANTHER" id="PTHR39214">
    <property type="entry name" value="MICROBODY (PEROXISOME) BIOGENESIS PROTEIN PEROXIN 8 (EUROFUNG)"/>
    <property type="match status" value="1"/>
</dbReference>
<dbReference type="AlphaFoldDB" id="A0A9P8L6H0"/>
<protein>
    <recommendedName>
        <fullName evidence="3">Peroxisomal membrane protein PEX17</fullName>
    </recommendedName>
</protein>
<name>A0A9P8L6H0_9PEZI</name>
<reference evidence="1" key="1">
    <citation type="submission" date="2021-03" db="EMBL/GenBank/DDBJ databases">
        <title>Comparative genomics and phylogenomic investigation of the class Geoglossomycetes provide insights into ecological specialization and systematics.</title>
        <authorList>
            <person name="Melie T."/>
            <person name="Pirro S."/>
            <person name="Miller A.N."/>
            <person name="Quandt A."/>
        </authorList>
    </citation>
    <scope>NUCLEOTIDE SEQUENCE</scope>
    <source>
        <strain evidence="1">CAQ_001_2017</strain>
    </source>
</reference>
<evidence type="ECO:0000313" key="2">
    <source>
        <dbReference type="Proteomes" id="UP000750711"/>
    </source>
</evidence>
<evidence type="ECO:0008006" key="3">
    <source>
        <dbReference type="Google" id="ProtNLM"/>
    </source>
</evidence>
<dbReference type="PANTHER" id="PTHR39214:SF1">
    <property type="entry name" value="MICROBODY (PEROXISOME) BIOGENESIS PROTEIN PEROXIN 8 (EUROFUNG)"/>
    <property type="match status" value="1"/>
</dbReference>
<gene>
    <name evidence="1" type="ORF">GP486_008064</name>
</gene>
<comment type="caution">
    <text evidence="1">The sequence shown here is derived from an EMBL/GenBank/DDBJ whole genome shotgun (WGS) entry which is preliminary data.</text>
</comment>
<dbReference type="Proteomes" id="UP000750711">
    <property type="component" value="Unassembled WGS sequence"/>
</dbReference>
<sequence length="475" mass="53112">MPADRLLASLLRSFQNVHSPSETSRLTLSNSLFFNSASLLATLSNPLNITLLTSQILTSTALWDHPDGLRVCHRVLGIFQSASLAILQDQETRPSGRQQRQRLDRTEWVKAVVKGADERSPRWKHLLPIAGLLLGFEGQGHRGLSEGVRRDLESALVLATNLAVEQVGRREDGLDGFCIALVLNYSFELLSDRRKRDLHYEDKSTTFFFLQRLSSRPLIASMGPFSRLVAHSVQSVRDPFLLHRLVDNIALFARTLTTQWRQNKLSEIDPSESSIYLDDQAMRFTIPLLWKVLRSAMFASVAILRAVMGRILLDRSLAADGSAPILASNVLHSLRNFYFITSNLGPNAFTTHNFVLLTAVDVLTTYPSHATSFIREIQPHSLGRIPRHPLDRTLDLFFLNTAEHFTFALSPQVNEEVLIAAVSPYLAGGHHKNLLEMFEAAHSVFLSVMKAPGNAELAGRVIPFYVDAVFKVCDP</sequence>
<dbReference type="InterPro" id="IPR055334">
    <property type="entry name" value="PEX8-like"/>
</dbReference>
<dbReference type="EMBL" id="JAGHQM010002717">
    <property type="protein sequence ID" value="KAH0548225.1"/>
    <property type="molecule type" value="Genomic_DNA"/>
</dbReference>